<dbReference type="Gene3D" id="3.30.70.3160">
    <property type="match status" value="1"/>
</dbReference>
<dbReference type="PIRSF" id="PIRSF037016">
    <property type="entry name" value="Pseudouridin_synth_euk_prd"/>
    <property type="match status" value="1"/>
</dbReference>
<dbReference type="EC" id="5.4.99.27" evidence="4"/>
<dbReference type="SUPFAM" id="SSF55120">
    <property type="entry name" value="Pseudouridine synthase"/>
    <property type="match status" value="1"/>
</dbReference>
<dbReference type="GO" id="GO:0031119">
    <property type="term" value="P:tRNA pseudouridine synthesis"/>
    <property type="evidence" value="ECO:0007669"/>
    <property type="project" value="UniProtKB-UniRule"/>
</dbReference>
<dbReference type="PANTHER" id="PTHR47811:SF1">
    <property type="entry name" value="TRNA PSEUDOURIDINE SYNTHASE D"/>
    <property type="match status" value="1"/>
</dbReference>
<dbReference type="Gene3D" id="3.30.2350.20">
    <property type="entry name" value="TruD, catalytic domain"/>
    <property type="match status" value="1"/>
</dbReference>
<dbReference type="InterPro" id="IPR050170">
    <property type="entry name" value="TruD_pseudoU_synthase"/>
</dbReference>
<dbReference type="RefSeq" id="WP_184676895.1">
    <property type="nucleotide sequence ID" value="NZ_JACHGY010000001.1"/>
</dbReference>
<dbReference type="GO" id="GO:0160150">
    <property type="term" value="F:tRNA pseudouridine(13) synthase activity"/>
    <property type="evidence" value="ECO:0007669"/>
    <property type="project" value="UniProtKB-EC"/>
</dbReference>
<comment type="similarity">
    <text evidence="1 4">Belongs to the pseudouridine synthase TruD family.</text>
</comment>
<dbReference type="InterPro" id="IPR042214">
    <property type="entry name" value="TruD_catalytic"/>
</dbReference>
<dbReference type="InterPro" id="IPR020119">
    <property type="entry name" value="PsdUridine_synth_TruD_CS"/>
</dbReference>
<dbReference type="Pfam" id="PF01142">
    <property type="entry name" value="TruD"/>
    <property type="match status" value="1"/>
</dbReference>
<dbReference type="PROSITE" id="PS01268">
    <property type="entry name" value="UPF0024"/>
    <property type="match status" value="1"/>
</dbReference>
<organism evidence="6 7">
    <name type="scientific">Algisphaera agarilytica</name>
    <dbReference type="NCBI Taxonomy" id="1385975"/>
    <lineage>
        <taxon>Bacteria</taxon>
        <taxon>Pseudomonadati</taxon>
        <taxon>Planctomycetota</taxon>
        <taxon>Phycisphaerae</taxon>
        <taxon>Phycisphaerales</taxon>
        <taxon>Phycisphaeraceae</taxon>
        <taxon>Algisphaera</taxon>
    </lineage>
</organism>
<dbReference type="Proteomes" id="UP000541810">
    <property type="component" value="Unassembled WGS sequence"/>
</dbReference>
<dbReference type="GO" id="GO:0003723">
    <property type="term" value="F:RNA binding"/>
    <property type="evidence" value="ECO:0007669"/>
    <property type="project" value="InterPro"/>
</dbReference>
<dbReference type="PROSITE" id="PS50984">
    <property type="entry name" value="TRUD"/>
    <property type="match status" value="1"/>
</dbReference>
<feature type="active site" description="Nucleophile" evidence="4">
    <location>
        <position position="81"/>
    </location>
</feature>
<evidence type="ECO:0000256" key="1">
    <source>
        <dbReference type="ARBA" id="ARBA00007953"/>
    </source>
</evidence>
<dbReference type="InterPro" id="IPR001656">
    <property type="entry name" value="PsdUridine_synth_TruD"/>
</dbReference>
<evidence type="ECO:0000259" key="5">
    <source>
        <dbReference type="PROSITE" id="PS50984"/>
    </source>
</evidence>
<comment type="catalytic activity">
    <reaction evidence="4">
        <text>uridine(13) in tRNA = pseudouridine(13) in tRNA</text>
        <dbReference type="Rhea" id="RHEA:42540"/>
        <dbReference type="Rhea" id="RHEA-COMP:10105"/>
        <dbReference type="Rhea" id="RHEA-COMP:10106"/>
        <dbReference type="ChEBI" id="CHEBI:65314"/>
        <dbReference type="ChEBI" id="CHEBI:65315"/>
        <dbReference type="EC" id="5.4.99.27"/>
    </reaction>
</comment>
<comment type="function">
    <text evidence="4">Responsible for synthesis of pseudouridine from uracil-13 in transfer RNAs.</text>
</comment>
<dbReference type="InterPro" id="IPR011760">
    <property type="entry name" value="PsdUridine_synth_TruD_insert"/>
</dbReference>
<sequence length="422" mass="47519">MPEIDELTYLTADLPGTGGTLKQRPEDFLVDEQPLYEPCGEGEHLYLFIEKKQATTQDLIRRVAKAFRVKRSDVGYAGQKDKHAVTRQHLSIYRPGTSAEEDHECLERFKEYPYAQVIWADRHTNKLRRGHHGGNRFVIKLREVDPTAVIKAKPILERLAAEGFPNYLGEQRFGYRNNSHLLGKHLLRGEWQAFLDEMLGKPLPTESDAVQQARTAYEAGDYDLALEHMPKSLRGDRQALDALRQHKTPEKAVNMIDRTQRDFLVTAAQSAIFNAVIDRRLRDGTLSKLLPGDLAWKHDNRSCFTVDAETAELENGPDGRVASLEVSPSGPFWGPGMTQTTGDVLAAERAALEDMGMAEDDFANQRHLSTDGTRRPLRERLLDPEYSSGVDEHGPYLRLAFTLGRGAFATMVVREITKGVGR</sequence>
<gene>
    <name evidence="4" type="primary">truD</name>
    <name evidence="6" type="ORF">HNQ40_001116</name>
</gene>
<comment type="caution">
    <text evidence="6">The sequence shown here is derived from an EMBL/GenBank/DDBJ whole genome shotgun (WGS) entry which is preliminary data.</text>
</comment>
<keyword evidence="2 4" id="KW-0819">tRNA processing</keyword>
<dbReference type="NCBIfam" id="TIGR00094">
    <property type="entry name" value="tRNA_TruD_broad"/>
    <property type="match status" value="1"/>
</dbReference>
<evidence type="ECO:0000256" key="3">
    <source>
        <dbReference type="ARBA" id="ARBA00023235"/>
    </source>
</evidence>
<dbReference type="HAMAP" id="MF_01082">
    <property type="entry name" value="TruD"/>
    <property type="match status" value="1"/>
</dbReference>
<evidence type="ECO:0000256" key="2">
    <source>
        <dbReference type="ARBA" id="ARBA00022694"/>
    </source>
</evidence>
<proteinExistence type="inferred from homology"/>
<dbReference type="InterPro" id="IPR020103">
    <property type="entry name" value="PsdUridine_synth_cat_dom_sf"/>
</dbReference>
<accession>A0A7X0H7M8</accession>
<name>A0A7X0H7M8_9BACT</name>
<feature type="domain" description="TRUD" evidence="5">
    <location>
        <begin position="163"/>
        <end position="379"/>
    </location>
</feature>
<reference evidence="6 7" key="1">
    <citation type="submission" date="2020-08" db="EMBL/GenBank/DDBJ databases">
        <title>Genomic Encyclopedia of Type Strains, Phase IV (KMG-IV): sequencing the most valuable type-strain genomes for metagenomic binning, comparative biology and taxonomic classification.</title>
        <authorList>
            <person name="Goeker M."/>
        </authorList>
    </citation>
    <scope>NUCLEOTIDE SEQUENCE [LARGE SCALE GENOMIC DNA]</scope>
    <source>
        <strain evidence="6 7">DSM 103725</strain>
    </source>
</reference>
<dbReference type="EMBL" id="JACHGY010000001">
    <property type="protein sequence ID" value="MBB6429310.1"/>
    <property type="molecule type" value="Genomic_DNA"/>
</dbReference>
<keyword evidence="7" id="KW-1185">Reference proteome</keyword>
<dbReference type="GO" id="GO:0005829">
    <property type="term" value="C:cytosol"/>
    <property type="evidence" value="ECO:0007669"/>
    <property type="project" value="TreeGrafter"/>
</dbReference>
<evidence type="ECO:0000313" key="6">
    <source>
        <dbReference type="EMBL" id="MBB6429310.1"/>
    </source>
</evidence>
<dbReference type="Gene3D" id="1.10.1510.30">
    <property type="match status" value="1"/>
</dbReference>
<protein>
    <recommendedName>
        <fullName evidence="4">tRNA pseudouridine synthase D</fullName>
        <ecNumber evidence="4">5.4.99.27</ecNumber>
    </recommendedName>
    <alternativeName>
        <fullName evidence="4">tRNA pseudouridine(13) synthase</fullName>
    </alternativeName>
    <alternativeName>
        <fullName evidence="4">tRNA pseudouridylate synthase D</fullName>
    </alternativeName>
    <alternativeName>
        <fullName evidence="4">tRNA-uridine isomerase D</fullName>
    </alternativeName>
</protein>
<dbReference type="PANTHER" id="PTHR47811">
    <property type="entry name" value="TRNA PSEUDOURIDINE SYNTHASE D"/>
    <property type="match status" value="1"/>
</dbReference>
<dbReference type="CDD" id="cd01291">
    <property type="entry name" value="PseudoU_synth"/>
    <property type="match status" value="1"/>
</dbReference>
<evidence type="ECO:0000256" key="4">
    <source>
        <dbReference type="HAMAP-Rule" id="MF_01082"/>
    </source>
</evidence>
<evidence type="ECO:0000313" key="7">
    <source>
        <dbReference type="Proteomes" id="UP000541810"/>
    </source>
</evidence>
<dbReference type="AlphaFoldDB" id="A0A7X0H7M8"/>
<keyword evidence="3 4" id="KW-0413">Isomerase</keyword>